<sequence>MGLNLKSVFMVFIAVLFIGCFYSANADESNDPSCFSKSLHASGEGMRYWYEEEGGFKNLTGIPYDELDCKNCHVKSCDQCHIGGKEGKCTYSTEVAQKNETCLKCHTRAKATIKINTAQDALDVHFKNGMTCVECHESHDVHGDGTQYHTMREKGAVTATCENCHEEDPEDTNEAHKQHKKDIHCSACHVKASTTCMNCHFGKFLETKQRKGNFIPPSQTWTLLMNYDGKVASANVQSLVYKGKKFIAYAPYFTHAIQEKGKDCSDCHANKATQLIQKGESVPMLSFKDGKVVHWEGIVPVAPDNLEWTFFDKKDEDWVPIESAEKPVVQFAGYGTPFSKEQIDLMSLSPEDAKKAKEKTGKKGKKDKKGNSFLNFFNPSF</sequence>
<evidence type="ECO:0000313" key="7">
    <source>
        <dbReference type="Proteomes" id="UP000293902"/>
    </source>
</evidence>
<accession>A0A328FHL5</accession>
<protein>
    <submittedName>
        <fullName evidence="5">Uncharacterized protein</fullName>
    </submittedName>
</protein>
<dbReference type="OrthoDB" id="9783375at2"/>
<dbReference type="EMBL" id="CP036313">
    <property type="protein sequence ID" value="QBH12965.1"/>
    <property type="molecule type" value="Genomic_DNA"/>
</dbReference>
<evidence type="ECO:0000256" key="2">
    <source>
        <dbReference type="SAM" id="MobiDB-lite"/>
    </source>
</evidence>
<gene>
    <name evidence="5" type="ORF">DO021_00550</name>
    <name evidence="4" type="ORF">EYB58_08565</name>
</gene>
<keyword evidence="7" id="KW-1185">Reference proteome</keyword>
<evidence type="ECO:0000313" key="4">
    <source>
        <dbReference type="EMBL" id="QBH12965.1"/>
    </source>
</evidence>
<reference evidence="4 7" key="2">
    <citation type="submission" date="2019-02" db="EMBL/GenBank/DDBJ databases">
        <title>Complete genome sequence of Desulfobacter hydrogenophilus AcRS1.</title>
        <authorList>
            <person name="Marietou A."/>
            <person name="Lund M.B."/>
            <person name="Marshall I.P.G."/>
            <person name="Schreiber L."/>
            <person name="Jorgensen B."/>
        </authorList>
    </citation>
    <scope>NUCLEOTIDE SEQUENCE [LARGE SCALE GENOMIC DNA]</scope>
    <source>
        <strain evidence="4 7">AcRS1</strain>
    </source>
</reference>
<reference evidence="5 6" key="1">
    <citation type="submission" date="2018-06" db="EMBL/GenBank/DDBJ databases">
        <title>Complete Genome Sequence of Desulfobacter hydrogenophilus (DSM3380).</title>
        <authorList>
            <person name="Marietou A."/>
            <person name="Schreiber L."/>
            <person name="Marshall I."/>
            <person name="Jorgensen B."/>
        </authorList>
    </citation>
    <scope>NUCLEOTIDE SEQUENCE [LARGE SCALE GENOMIC DNA]</scope>
    <source>
        <strain evidence="5 6">DSM 3380</strain>
    </source>
</reference>
<dbReference type="SUPFAM" id="SSF48695">
    <property type="entry name" value="Multiheme cytochromes"/>
    <property type="match status" value="1"/>
</dbReference>
<dbReference type="RefSeq" id="WP_111952611.1">
    <property type="nucleotide sequence ID" value="NZ_CP036313.1"/>
</dbReference>
<dbReference type="InterPro" id="IPR036280">
    <property type="entry name" value="Multihaem_cyt_sf"/>
</dbReference>
<proteinExistence type="predicted"/>
<dbReference type="InterPro" id="IPR051829">
    <property type="entry name" value="Multiheme_Cytochr_ET"/>
</dbReference>
<dbReference type="EMBL" id="QLNI01000001">
    <property type="protein sequence ID" value="RAM03949.1"/>
    <property type="molecule type" value="Genomic_DNA"/>
</dbReference>
<evidence type="ECO:0000256" key="3">
    <source>
        <dbReference type="SAM" id="SignalP"/>
    </source>
</evidence>
<dbReference type="PANTHER" id="PTHR35038">
    <property type="entry name" value="DISSIMILATORY SULFITE REDUCTASE SIRA"/>
    <property type="match status" value="1"/>
</dbReference>
<evidence type="ECO:0000313" key="5">
    <source>
        <dbReference type="EMBL" id="RAM03949.1"/>
    </source>
</evidence>
<dbReference type="Proteomes" id="UP000293902">
    <property type="component" value="Chromosome"/>
</dbReference>
<keyword evidence="1 3" id="KW-0732">Signal</keyword>
<dbReference type="PANTHER" id="PTHR35038:SF8">
    <property type="entry name" value="C-TYPE POLYHEME CYTOCHROME OMCC"/>
    <property type="match status" value="1"/>
</dbReference>
<dbReference type="Proteomes" id="UP000248798">
    <property type="component" value="Unassembled WGS sequence"/>
</dbReference>
<feature type="region of interest" description="Disordered" evidence="2">
    <location>
        <begin position="347"/>
        <end position="371"/>
    </location>
</feature>
<feature type="signal peptide" evidence="3">
    <location>
        <begin position="1"/>
        <end position="26"/>
    </location>
</feature>
<feature type="compositionally biased region" description="Basic and acidic residues" evidence="2">
    <location>
        <begin position="351"/>
        <end position="361"/>
    </location>
</feature>
<name>A0A328FHL5_9BACT</name>
<evidence type="ECO:0000256" key="1">
    <source>
        <dbReference type="ARBA" id="ARBA00022729"/>
    </source>
</evidence>
<evidence type="ECO:0000313" key="6">
    <source>
        <dbReference type="Proteomes" id="UP000248798"/>
    </source>
</evidence>
<dbReference type="AlphaFoldDB" id="A0A328FHL5"/>
<organism evidence="5 6">
    <name type="scientific">Desulfobacter hydrogenophilus</name>
    <dbReference type="NCBI Taxonomy" id="2291"/>
    <lineage>
        <taxon>Bacteria</taxon>
        <taxon>Pseudomonadati</taxon>
        <taxon>Thermodesulfobacteriota</taxon>
        <taxon>Desulfobacteria</taxon>
        <taxon>Desulfobacterales</taxon>
        <taxon>Desulfobacteraceae</taxon>
        <taxon>Desulfobacter</taxon>
    </lineage>
</organism>
<feature type="chain" id="PRO_5030063000" evidence="3">
    <location>
        <begin position="27"/>
        <end position="381"/>
    </location>
</feature>
<dbReference type="PROSITE" id="PS51257">
    <property type="entry name" value="PROKAR_LIPOPROTEIN"/>
    <property type="match status" value="1"/>
</dbReference>